<dbReference type="HAMAP" id="MF_01477">
    <property type="entry name" value="Iojap_RsfS"/>
    <property type="match status" value="1"/>
</dbReference>
<accession>A0ABV5AD63</accession>
<dbReference type="NCBIfam" id="TIGR00090">
    <property type="entry name" value="rsfS_iojap_ybeB"/>
    <property type="match status" value="1"/>
</dbReference>
<dbReference type="Proteomes" id="UP001579974">
    <property type="component" value="Unassembled WGS sequence"/>
</dbReference>
<dbReference type="EMBL" id="JBDXSU010000004">
    <property type="protein sequence ID" value="MFB5189991.1"/>
    <property type="molecule type" value="Genomic_DNA"/>
</dbReference>
<keyword evidence="2" id="KW-0963">Cytoplasm</keyword>
<dbReference type="RefSeq" id="WP_275476216.1">
    <property type="nucleotide sequence ID" value="NZ_CP162940.1"/>
</dbReference>
<dbReference type="Gene3D" id="3.30.460.10">
    <property type="entry name" value="Beta Polymerase, domain 2"/>
    <property type="match status" value="1"/>
</dbReference>
<sequence>MQLNEVERIAQAAANAAQDKKATDVVVMNVQTLTPMADFFVVCSANSRPQVEAVARAVRDELHDLGVGCKGVEGMDEARWVLLDFGDIVVHVFRPEDREFYHIERLWGEAEVYSVGESST</sequence>
<dbReference type="InterPro" id="IPR043519">
    <property type="entry name" value="NT_sf"/>
</dbReference>
<comment type="caution">
    <text evidence="3">The sequence shown here is derived from an EMBL/GenBank/DDBJ whole genome shotgun (WGS) entry which is preliminary data.</text>
</comment>
<proteinExistence type="inferred from homology"/>
<evidence type="ECO:0000313" key="3">
    <source>
        <dbReference type="EMBL" id="MFB5189991.1"/>
    </source>
</evidence>
<dbReference type="PANTHER" id="PTHR21043:SF0">
    <property type="entry name" value="MITOCHONDRIAL ASSEMBLY OF RIBOSOMAL LARGE SUBUNIT PROTEIN 1"/>
    <property type="match status" value="1"/>
</dbReference>
<protein>
    <recommendedName>
        <fullName evidence="2">Ribosomal silencing factor RsfS</fullName>
    </recommendedName>
</protein>
<evidence type="ECO:0000256" key="1">
    <source>
        <dbReference type="ARBA" id="ARBA00010574"/>
    </source>
</evidence>
<keyword evidence="2" id="KW-0678">Repressor</keyword>
<dbReference type="PANTHER" id="PTHR21043">
    <property type="entry name" value="IOJAP SUPERFAMILY ORTHOLOG"/>
    <property type="match status" value="1"/>
</dbReference>
<organism evidence="3 4">
    <name type="scientific">Alicyclobacillus fastidiosus</name>
    <dbReference type="NCBI Taxonomy" id="392011"/>
    <lineage>
        <taxon>Bacteria</taxon>
        <taxon>Bacillati</taxon>
        <taxon>Bacillota</taxon>
        <taxon>Bacilli</taxon>
        <taxon>Bacillales</taxon>
        <taxon>Alicyclobacillaceae</taxon>
        <taxon>Alicyclobacillus</taxon>
    </lineage>
</organism>
<comment type="subcellular location">
    <subcellularLocation>
        <location evidence="2">Cytoplasm</location>
    </subcellularLocation>
</comment>
<comment type="function">
    <text evidence="2">Functions as a ribosomal silencing factor. Interacts with ribosomal protein uL14 (rplN), blocking formation of intersubunit bridge B8. Prevents association of the 30S and 50S ribosomal subunits and the formation of functional ribosomes, thus repressing translation.</text>
</comment>
<dbReference type="SUPFAM" id="SSF81301">
    <property type="entry name" value="Nucleotidyltransferase"/>
    <property type="match status" value="1"/>
</dbReference>
<dbReference type="InterPro" id="IPR004394">
    <property type="entry name" value="Iojap/RsfS/C7orf30"/>
</dbReference>
<evidence type="ECO:0000256" key="2">
    <source>
        <dbReference type="HAMAP-Rule" id="MF_01477"/>
    </source>
</evidence>
<keyword evidence="4" id="KW-1185">Reference proteome</keyword>
<evidence type="ECO:0000313" key="4">
    <source>
        <dbReference type="Proteomes" id="UP001579974"/>
    </source>
</evidence>
<comment type="subunit">
    <text evidence="2">Interacts with ribosomal protein uL14 (rplN).</text>
</comment>
<gene>
    <name evidence="2 3" type="primary">rsfS</name>
    <name evidence="3" type="ORF">KKP3000_003383</name>
</gene>
<reference evidence="3 4" key="1">
    <citation type="journal article" date="2024" name="Int. J. Mol. Sci.">
        <title>Exploration of Alicyclobacillus spp. Genome in Search of Antibiotic Resistance.</title>
        <authorList>
            <person name="Bucka-Kolendo J."/>
            <person name="Kiousi D.E."/>
            <person name="Dekowska A."/>
            <person name="Mikolajczuk-Szczyrba A."/>
            <person name="Karadedos D.M."/>
            <person name="Michael P."/>
            <person name="Galanis A."/>
            <person name="Sokolowska B."/>
        </authorList>
    </citation>
    <scope>NUCLEOTIDE SEQUENCE [LARGE SCALE GENOMIC DNA]</scope>
    <source>
        <strain evidence="3 4">KKP 3000</strain>
    </source>
</reference>
<comment type="similarity">
    <text evidence="1 2">Belongs to the Iojap/RsfS family.</text>
</comment>
<name>A0ABV5AD63_9BACL</name>
<keyword evidence="2" id="KW-0810">Translation regulation</keyword>
<dbReference type="Pfam" id="PF02410">
    <property type="entry name" value="RsfS"/>
    <property type="match status" value="1"/>
</dbReference>